<dbReference type="EMBL" id="JAGTJQ010000013">
    <property type="protein sequence ID" value="KAH7014501.1"/>
    <property type="molecule type" value="Genomic_DNA"/>
</dbReference>
<sequence>MTRRLPSPSTKGQRRCVSDSKTPSASLTDACVVPGCPRNVRASTPLFHMRRPAANCQVQPRQGDLSRMTADRTCFTPSSSPNKAPRRPAGGPKSLCGVFAMQAEQVSGRKSRAGCYESTAGEENVESVPFCGRGLHGDGKEGVSDCDSGRREKNSDGTPLLLRRLILSY</sequence>
<dbReference type="AlphaFoldDB" id="A0A9P8XSL6"/>
<protein>
    <submittedName>
        <fullName evidence="2">Uncharacterized protein</fullName>
    </submittedName>
</protein>
<dbReference type="GeneID" id="70185367"/>
<organism evidence="2 3">
    <name type="scientific">Microdochium trichocladiopsis</name>
    <dbReference type="NCBI Taxonomy" id="1682393"/>
    <lineage>
        <taxon>Eukaryota</taxon>
        <taxon>Fungi</taxon>
        <taxon>Dikarya</taxon>
        <taxon>Ascomycota</taxon>
        <taxon>Pezizomycotina</taxon>
        <taxon>Sordariomycetes</taxon>
        <taxon>Xylariomycetidae</taxon>
        <taxon>Xylariales</taxon>
        <taxon>Microdochiaceae</taxon>
        <taxon>Microdochium</taxon>
    </lineage>
</organism>
<dbReference type="Proteomes" id="UP000756346">
    <property type="component" value="Unassembled WGS sequence"/>
</dbReference>
<evidence type="ECO:0000313" key="3">
    <source>
        <dbReference type="Proteomes" id="UP000756346"/>
    </source>
</evidence>
<proteinExistence type="predicted"/>
<feature type="region of interest" description="Disordered" evidence="1">
    <location>
        <begin position="1"/>
        <end position="28"/>
    </location>
</feature>
<reference evidence="2" key="1">
    <citation type="journal article" date="2021" name="Nat. Commun.">
        <title>Genetic determinants of endophytism in the Arabidopsis root mycobiome.</title>
        <authorList>
            <person name="Mesny F."/>
            <person name="Miyauchi S."/>
            <person name="Thiergart T."/>
            <person name="Pickel B."/>
            <person name="Atanasova L."/>
            <person name="Karlsson M."/>
            <person name="Huettel B."/>
            <person name="Barry K.W."/>
            <person name="Haridas S."/>
            <person name="Chen C."/>
            <person name="Bauer D."/>
            <person name="Andreopoulos W."/>
            <person name="Pangilinan J."/>
            <person name="LaButti K."/>
            <person name="Riley R."/>
            <person name="Lipzen A."/>
            <person name="Clum A."/>
            <person name="Drula E."/>
            <person name="Henrissat B."/>
            <person name="Kohler A."/>
            <person name="Grigoriev I.V."/>
            <person name="Martin F.M."/>
            <person name="Hacquard S."/>
        </authorList>
    </citation>
    <scope>NUCLEOTIDE SEQUENCE</scope>
    <source>
        <strain evidence="2">MPI-CAGE-CH-0230</strain>
    </source>
</reference>
<comment type="caution">
    <text evidence="2">The sequence shown here is derived from an EMBL/GenBank/DDBJ whole genome shotgun (WGS) entry which is preliminary data.</text>
</comment>
<accession>A0A9P8XSL6</accession>
<evidence type="ECO:0000313" key="2">
    <source>
        <dbReference type="EMBL" id="KAH7014501.1"/>
    </source>
</evidence>
<evidence type="ECO:0000256" key="1">
    <source>
        <dbReference type="SAM" id="MobiDB-lite"/>
    </source>
</evidence>
<feature type="region of interest" description="Disordered" evidence="1">
    <location>
        <begin position="71"/>
        <end position="93"/>
    </location>
</feature>
<dbReference type="RefSeq" id="XP_046005468.1">
    <property type="nucleotide sequence ID" value="XM_046155821.1"/>
</dbReference>
<keyword evidence="3" id="KW-1185">Reference proteome</keyword>
<name>A0A9P8XSL6_9PEZI</name>
<gene>
    <name evidence="2" type="ORF">B0I36DRAFT_338809</name>
</gene>